<dbReference type="Gene3D" id="2.130.10.10">
    <property type="entry name" value="YVTN repeat-like/Quinoprotein amine dehydrogenase"/>
    <property type="match status" value="2"/>
</dbReference>
<dbReference type="GO" id="GO:0043596">
    <property type="term" value="C:nuclear replication fork"/>
    <property type="evidence" value="ECO:0007669"/>
    <property type="project" value="TreeGrafter"/>
</dbReference>
<gene>
    <name evidence="10" type="ORF">P167DRAFT_518244</name>
</gene>
<feature type="region of interest" description="Disordered" evidence="6">
    <location>
        <begin position="325"/>
        <end position="355"/>
    </location>
</feature>
<dbReference type="InterPro" id="IPR036322">
    <property type="entry name" value="WD40_repeat_dom_sf"/>
</dbReference>
<feature type="domain" description="WDHD1/CFT4 helical bundle" evidence="8">
    <location>
        <begin position="716"/>
        <end position="812"/>
    </location>
</feature>
<dbReference type="PROSITE" id="PS50294">
    <property type="entry name" value="WD_REPEATS_REGION"/>
    <property type="match status" value="2"/>
</dbReference>
<dbReference type="InterPro" id="IPR048591">
    <property type="entry name" value="WDHD1/CFT4_hel"/>
</dbReference>
<evidence type="ECO:0000256" key="3">
    <source>
        <dbReference type="ARBA" id="ARBA00022737"/>
    </source>
</evidence>
<dbReference type="OrthoDB" id="427368at2759"/>
<dbReference type="FunCoup" id="A0A3N4KYL0">
    <property type="interactions" value="347"/>
</dbReference>
<dbReference type="InterPro" id="IPR022100">
    <property type="entry name" value="WDHD1/CFT4_beta-prop_2nd"/>
</dbReference>
<dbReference type="Pfam" id="PF20946">
    <property type="entry name" value="Ctf4_C"/>
    <property type="match status" value="1"/>
</dbReference>
<dbReference type="STRING" id="1392247.A0A3N4KYL0"/>
<feature type="repeat" description="WD" evidence="5">
    <location>
        <begin position="228"/>
        <end position="269"/>
    </location>
</feature>
<evidence type="ECO:0000259" key="9">
    <source>
        <dbReference type="Pfam" id="PF24817"/>
    </source>
</evidence>
<dbReference type="GO" id="GO:0006281">
    <property type="term" value="P:DNA repair"/>
    <property type="evidence" value="ECO:0007669"/>
    <property type="project" value="TreeGrafter"/>
</dbReference>
<dbReference type="InterPro" id="IPR057646">
    <property type="entry name" value="WD40_WDHD1_1st"/>
</dbReference>
<evidence type="ECO:0000259" key="7">
    <source>
        <dbReference type="Pfam" id="PF12341"/>
    </source>
</evidence>
<sequence length="821" mass="91535">MTTQPRVIPRYAHTAGPTSMTYSPDGKYLITVGNNEVIRKYTVASDDEPATIEQSQDGKTAVVASDDHFVVSAEDGTVSIFSMATNTFIKLLVRTSLPPRDLSISPDGLLVAVASDETVVKVVNLEDNQRVMNLRGQKNSAKHVAFHPSGNYLAVSGVDGTIYIYSLSTEEPELVKKLDGIISALKEDSESSSKVAWHPDGRAFLAQTPTRELVVVDRTNWEKHRVFANGHNGDITDYAWSPNGAFLASAGTDGKLLIWESKTQTIISRWDYKNILSLAWHPTENTISFTTSQGQLYTLPNPVPSDQGWLLNLSVRPAPLINDTGIGSHPSVLPTRSKPPAQLYRERSPSQDSLDELLPDDLDDFIEDDDGAGYVEINQNNKRRASDLPPGGLQIGKRRAYGTEPWAPEVHESFQPGSTPWKGMRRYLCLNLVGFVWTVDQETHHTVTVEFYDREVYRDFHFTDPFLYDKACLNEGGSLFSCKPKDGNGAMIYYRPHESWTTKGDWRTSMPKGEDIVSIALSDSYIVVCTTAGYVRVFTLFGVPFRVWRQKHTPVVTCASWRDYVIVMGNGAVGPDGRTKLVYTIENVKRDETLQSEDIVALPADGSIRSVCFSDNGDPCVYDSDGVLLVCLHWRLQGQAKWVPLLDTRLLDRLATGMKQESYWPVAVAQNKFHCIILKGGEKYPYFPRPLLSEFEFSIPLTSTAPSAAEAPKSDALEETFVRESVLHSLQEDFAAHTTTTTEEKRELVRCENIIDKTLLQLVAMECQDNDRGAKALEICGLFRQKRTLELAVKVAVRYGKLVLAEKIGELMGNMEMDLDV</sequence>
<dbReference type="InParanoid" id="A0A3N4KYL0"/>
<keyword evidence="3" id="KW-0677">Repeat</keyword>
<keyword evidence="4" id="KW-0539">Nucleus</keyword>
<dbReference type="Pfam" id="PF12341">
    <property type="entry name" value="Mcl1_mid"/>
    <property type="match status" value="1"/>
</dbReference>
<dbReference type="PROSITE" id="PS50082">
    <property type="entry name" value="WD_REPEATS_2"/>
    <property type="match status" value="2"/>
</dbReference>
<evidence type="ECO:0000313" key="10">
    <source>
        <dbReference type="EMBL" id="RPB15617.1"/>
    </source>
</evidence>
<accession>A0A3N4KYL0</accession>
<evidence type="ECO:0000313" key="11">
    <source>
        <dbReference type="Proteomes" id="UP000277580"/>
    </source>
</evidence>
<feature type="domain" description="WDHD1 first WD40" evidence="9">
    <location>
        <begin position="10"/>
        <end position="296"/>
    </location>
</feature>
<name>A0A3N4KYL0_9PEZI</name>
<protein>
    <submittedName>
        <fullName evidence="10">WD40 repeat-like protein</fullName>
    </submittedName>
</protein>
<feature type="repeat" description="WD" evidence="5">
    <location>
        <begin position="134"/>
        <end position="175"/>
    </location>
</feature>
<dbReference type="SUPFAM" id="SSF50978">
    <property type="entry name" value="WD40 repeat-like"/>
    <property type="match status" value="2"/>
</dbReference>
<evidence type="ECO:0000256" key="5">
    <source>
        <dbReference type="PROSITE-ProRule" id="PRU00221"/>
    </source>
</evidence>
<dbReference type="PANTHER" id="PTHR19932">
    <property type="entry name" value="WD REPEAT AND HMG-BOX DNA BINDING PROTEIN"/>
    <property type="match status" value="1"/>
</dbReference>
<evidence type="ECO:0000256" key="2">
    <source>
        <dbReference type="ARBA" id="ARBA00022574"/>
    </source>
</evidence>
<comment type="subcellular location">
    <subcellularLocation>
        <location evidence="1">Nucleus</location>
    </subcellularLocation>
</comment>
<dbReference type="InterPro" id="IPR001680">
    <property type="entry name" value="WD40_rpt"/>
</dbReference>
<feature type="domain" description="WDHD1/CFT4 second beta-propeller" evidence="7">
    <location>
        <begin position="412"/>
        <end position="701"/>
    </location>
</feature>
<evidence type="ECO:0000256" key="1">
    <source>
        <dbReference type="ARBA" id="ARBA00004123"/>
    </source>
</evidence>
<organism evidence="10 11">
    <name type="scientific">Morchella conica CCBAS932</name>
    <dbReference type="NCBI Taxonomy" id="1392247"/>
    <lineage>
        <taxon>Eukaryota</taxon>
        <taxon>Fungi</taxon>
        <taxon>Dikarya</taxon>
        <taxon>Ascomycota</taxon>
        <taxon>Pezizomycotina</taxon>
        <taxon>Pezizomycetes</taxon>
        <taxon>Pezizales</taxon>
        <taxon>Morchellaceae</taxon>
        <taxon>Morchella</taxon>
    </lineage>
</organism>
<proteinExistence type="predicted"/>
<dbReference type="InterPro" id="IPR015943">
    <property type="entry name" value="WD40/YVTN_repeat-like_dom_sf"/>
</dbReference>
<evidence type="ECO:0000259" key="8">
    <source>
        <dbReference type="Pfam" id="PF20946"/>
    </source>
</evidence>
<keyword evidence="2 5" id="KW-0853">WD repeat</keyword>
<dbReference type="SMART" id="SM00320">
    <property type="entry name" value="WD40"/>
    <property type="match status" value="7"/>
</dbReference>
<dbReference type="GO" id="GO:0000278">
    <property type="term" value="P:mitotic cell cycle"/>
    <property type="evidence" value="ECO:0007669"/>
    <property type="project" value="TreeGrafter"/>
</dbReference>
<dbReference type="EMBL" id="ML119112">
    <property type="protein sequence ID" value="RPB15617.1"/>
    <property type="molecule type" value="Genomic_DNA"/>
</dbReference>
<dbReference type="AlphaFoldDB" id="A0A3N4KYL0"/>
<reference evidence="10 11" key="1">
    <citation type="journal article" date="2018" name="Nat. Ecol. Evol.">
        <title>Pezizomycetes genomes reveal the molecular basis of ectomycorrhizal truffle lifestyle.</title>
        <authorList>
            <person name="Murat C."/>
            <person name="Payen T."/>
            <person name="Noel B."/>
            <person name="Kuo A."/>
            <person name="Morin E."/>
            <person name="Chen J."/>
            <person name="Kohler A."/>
            <person name="Krizsan K."/>
            <person name="Balestrini R."/>
            <person name="Da Silva C."/>
            <person name="Montanini B."/>
            <person name="Hainaut M."/>
            <person name="Levati E."/>
            <person name="Barry K.W."/>
            <person name="Belfiori B."/>
            <person name="Cichocki N."/>
            <person name="Clum A."/>
            <person name="Dockter R.B."/>
            <person name="Fauchery L."/>
            <person name="Guy J."/>
            <person name="Iotti M."/>
            <person name="Le Tacon F."/>
            <person name="Lindquist E.A."/>
            <person name="Lipzen A."/>
            <person name="Malagnac F."/>
            <person name="Mello A."/>
            <person name="Molinier V."/>
            <person name="Miyauchi S."/>
            <person name="Poulain J."/>
            <person name="Riccioni C."/>
            <person name="Rubini A."/>
            <person name="Sitrit Y."/>
            <person name="Splivallo R."/>
            <person name="Traeger S."/>
            <person name="Wang M."/>
            <person name="Zifcakova L."/>
            <person name="Wipf D."/>
            <person name="Zambonelli A."/>
            <person name="Paolocci F."/>
            <person name="Nowrousian M."/>
            <person name="Ottonello S."/>
            <person name="Baldrian P."/>
            <person name="Spatafora J.W."/>
            <person name="Henrissat B."/>
            <person name="Nagy L.G."/>
            <person name="Aury J.M."/>
            <person name="Wincker P."/>
            <person name="Grigoriev I.V."/>
            <person name="Bonfante P."/>
            <person name="Martin F.M."/>
        </authorList>
    </citation>
    <scope>NUCLEOTIDE SEQUENCE [LARGE SCALE GENOMIC DNA]</scope>
    <source>
        <strain evidence="10 11">CCBAS932</strain>
    </source>
</reference>
<dbReference type="GO" id="GO:0006261">
    <property type="term" value="P:DNA-templated DNA replication"/>
    <property type="evidence" value="ECO:0007669"/>
    <property type="project" value="TreeGrafter"/>
</dbReference>
<dbReference type="PANTHER" id="PTHR19932:SF10">
    <property type="entry name" value="WD REPEAT AND HMG-BOX DNA-BINDING PROTEIN 1"/>
    <property type="match status" value="1"/>
</dbReference>
<keyword evidence="11" id="KW-1185">Reference proteome</keyword>
<dbReference type="Pfam" id="PF24817">
    <property type="entry name" value="WD40_WDHD1_1st"/>
    <property type="match status" value="1"/>
</dbReference>
<dbReference type="GO" id="GO:0003682">
    <property type="term" value="F:chromatin binding"/>
    <property type="evidence" value="ECO:0007669"/>
    <property type="project" value="TreeGrafter"/>
</dbReference>
<evidence type="ECO:0000256" key="4">
    <source>
        <dbReference type="ARBA" id="ARBA00023242"/>
    </source>
</evidence>
<dbReference type="CDD" id="cd00200">
    <property type="entry name" value="WD40"/>
    <property type="match status" value="1"/>
</dbReference>
<dbReference type="Proteomes" id="UP000277580">
    <property type="component" value="Unassembled WGS sequence"/>
</dbReference>
<evidence type="ECO:0000256" key="6">
    <source>
        <dbReference type="SAM" id="MobiDB-lite"/>
    </source>
</evidence>